<dbReference type="Proteomes" id="UP000256769">
    <property type="component" value="Unassembled WGS sequence"/>
</dbReference>
<evidence type="ECO:0000313" key="2">
    <source>
        <dbReference type="EMBL" id="REC68010.1"/>
    </source>
</evidence>
<gene>
    <name evidence="2" type="ORF">DRF59_06785</name>
</gene>
<reference evidence="2 3" key="1">
    <citation type="journal article" date="2007" name="Int. J. Syst. Evol. Microbiol.">
        <title>Chryseobacterium flavum sp. nov., isolated from polluted soil.</title>
        <authorList>
            <person name="Zhou Y."/>
            <person name="Dong J."/>
            <person name="Wang X."/>
            <person name="Huang X."/>
            <person name="Zhang K.Y."/>
            <person name="Zhang Y.Q."/>
            <person name="Guo Y.F."/>
            <person name="Lai R."/>
            <person name="Li W.J."/>
        </authorList>
    </citation>
    <scope>NUCLEOTIDE SEQUENCE [LARGE SCALE GENOMIC DNA]</scope>
    <source>
        <strain evidence="2 3">KCTC 12877</strain>
    </source>
</reference>
<feature type="domain" description="Helix-turn-helix" evidence="1">
    <location>
        <begin position="51"/>
        <end position="96"/>
    </location>
</feature>
<name>A0A3D9CQG8_9FLAO</name>
<evidence type="ECO:0000313" key="3">
    <source>
        <dbReference type="Proteomes" id="UP000256769"/>
    </source>
</evidence>
<proteinExistence type="predicted"/>
<organism evidence="2 3">
    <name type="scientific">Chryseobacterium flavum</name>
    <dbReference type="NCBI Taxonomy" id="415851"/>
    <lineage>
        <taxon>Bacteria</taxon>
        <taxon>Pseudomonadati</taxon>
        <taxon>Bacteroidota</taxon>
        <taxon>Flavobacteriia</taxon>
        <taxon>Flavobacteriales</taxon>
        <taxon>Weeksellaceae</taxon>
        <taxon>Chryseobacterium group</taxon>
        <taxon>Chryseobacterium</taxon>
    </lineage>
</organism>
<dbReference type="EMBL" id="QNUE01000004">
    <property type="protein sequence ID" value="REC68010.1"/>
    <property type="molecule type" value="Genomic_DNA"/>
</dbReference>
<comment type="caution">
    <text evidence="2">The sequence shown here is derived from an EMBL/GenBank/DDBJ whole genome shotgun (WGS) entry which is preliminary data.</text>
</comment>
<accession>A0A3D9CQG8</accession>
<dbReference type="Pfam" id="PF12728">
    <property type="entry name" value="HTH_17"/>
    <property type="match status" value="1"/>
</dbReference>
<protein>
    <recommendedName>
        <fullName evidence="1">Helix-turn-helix domain-containing protein</fullName>
    </recommendedName>
</protein>
<dbReference type="AlphaFoldDB" id="A0A3D9CQG8"/>
<evidence type="ECO:0000259" key="1">
    <source>
        <dbReference type="Pfam" id="PF12728"/>
    </source>
</evidence>
<dbReference type="RefSeq" id="WP_115958049.1">
    <property type="nucleotide sequence ID" value="NZ_QNUE01000004.1"/>
</dbReference>
<sequence>MINQIMTAKSSHNENFGSIIEKLVQKIVTKLFSAYVTRLDIVSRIAHTKEVLTTKEVAELLGMNERVVRDKINSGLIPAYKPEFANKFLVLRRDLMKEIMSGQQYKSLSMIESEVNRDFDSRKYV</sequence>
<keyword evidence="3" id="KW-1185">Reference proteome</keyword>
<dbReference type="InterPro" id="IPR041657">
    <property type="entry name" value="HTH_17"/>
</dbReference>